<dbReference type="AlphaFoldDB" id="A0A1H9V769"/>
<evidence type="ECO:0000313" key="4">
    <source>
        <dbReference type="Proteomes" id="UP000198885"/>
    </source>
</evidence>
<keyword evidence="1" id="KW-0175">Coiled coil</keyword>
<evidence type="ECO:0000313" key="3">
    <source>
        <dbReference type="EMBL" id="SES17428.1"/>
    </source>
</evidence>
<dbReference type="STRING" id="641238.SAMN04490244_106293"/>
<dbReference type="EMBL" id="FOGU01000006">
    <property type="protein sequence ID" value="SES17428.1"/>
    <property type="molecule type" value="Genomic_DNA"/>
</dbReference>
<feature type="region of interest" description="Disordered" evidence="2">
    <location>
        <begin position="18"/>
        <end position="41"/>
    </location>
</feature>
<gene>
    <name evidence="3" type="ORF">SAMN04490244_106293</name>
</gene>
<evidence type="ECO:0000256" key="2">
    <source>
        <dbReference type="SAM" id="MobiDB-lite"/>
    </source>
</evidence>
<proteinExistence type="predicted"/>
<reference evidence="3 4" key="1">
    <citation type="submission" date="2016-10" db="EMBL/GenBank/DDBJ databases">
        <authorList>
            <person name="de Groot N.N."/>
        </authorList>
    </citation>
    <scope>NUCLEOTIDE SEQUENCE [LARGE SCALE GENOMIC DNA]</scope>
    <source>
        <strain evidence="3 4">DSM 23042</strain>
    </source>
</reference>
<protein>
    <recommendedName>
        <fullName evidence="5">Colicin import membrane protein</fullName>
    </recommendedName>
</protein>
<keyword evidence="4" id="KW-1185">Reference proteome</keyword>
<accession>A0A1H9V769</accession>
<evidence type="ECO:0008006" key="5">
    <source>
        <dbReference type="Google" id="ProtNLM"/>
    </source>
</evidence>
<dbReference type="Proteomes" id="UP000198885">
    <property type="component" value="Unassembled WGS sequence"/>
</dbReference>
<dbReference type="OrthoDB" id="7871100at2"/>
<name>A0A1H9V769_9RHOB</name>
<feature type="coiled-coil region" evidence="1">
    <location>
        <begin position="41"/>
        <end position="117"/>
    </location>
</feature>
<sequence length="164" mass="17797">MQDVTELERRINAALDRIGSGVEAMAPPPAPEAPAADPEEVTRLQTELKVERQVTAQLEERVRALKDRQDARVTALEGDLETAQTRITALEAERAQLKKVNDELRGSNAALREANAAGLADASLVDSSAQAELEALRRVHESDRAELDEILAALQPILEETADG</sequence>
<evidence type="ECO:0000256" key="1">
    <source>
        <dbReference type="SAM" id="Coils"/>
    </source>
</evidence>
<dbReference type="RefSeq" id="WP_092694029.1">
    <property type="nucleotide sequence ID" value="NZ_FOGU01000006.1"/>
</dbReference>
<organism evidence="3 4">
    <name type="scientific">Tranquillimonas rosea</name>
    <dbReference type="NCBI Taxonomy" id="641238"/>
    <lineage>
        <taxon>Bacteria</taxon>
        <taxon>Pseudomonadati</taxon>
        <taxon>Pseudomonadota</taxon>
        <taxon>Alphaproteobacteria</taxon>
        <taxon>Rhodobacterales</taxon>
        <taxon>Roseobacteraceae</taxon>
        <taxon>Tranquillimonas</taxon>
    </lineage>
</organism>